<gene>
    <name evidence="2" type="primary">LOC123522037</name>
</gene>
<keyword evidence="1" id="KW-1185">Reference proteome</keyword>
<organism evidence="1 2">
    <name type="scientific">Echinops telfairi</name>
    <name type="common">Lesser hedgehog tenrec</name>
    <dbReference type="NCBI Taxonomy" id="9371"/>
    <lineage>
        <taxon>Eukaryota</taxon>
        <taxon>Metazoa</taxon>
        <taxon>Chordata</taxon>
        <taxon>Craniata</taxon>
        <taxon>Vertebrata</taxon>
        <taxon>Euteleostomi</taxon>
        <taxon>Mammalia</taxon>
        <taxon>Eutheria</taxon>
        <taxon>Afrotheria</taxon>
        <taxon>Tenrecidae</taxon>
        <taxon>Tenrecinae</taxon>
        <taxon>Echinops</taxon>
    </lineage>
</organism>
<evidence type="ECO:0000313" key="2">
    <source>
        <dbReference type="RefSeq" id="XP_045148986.1"/>
    </source>
</evidence>
<name>A0AC55DB67_ECHTE</name>
<reference evidence="2" key="1">
    <citation type="submission" date="2025-08" db="UniProtKB">
        <authorList>
            <consortium name="RefSeq"/>
        </authorList>
    </citation>
    <scope>IDENTIFICATION</scope>
</reference>
<dbReference type="RefSeq" id="XP_045148986.1">
    <property type="nucleotide sequence ID" value="XM_045293051.1"/>
</dbReference>
<sequence length="164" mass="18442">MNRKNAKYLLKGESAGKVFRVNADTGDVYAFERLDREKVSEYHLVALVVDKDTDKNLESPSSFTIKVHDINDNWPVFTHRLFNSSVPEMSAMGTSVIRVTAVDADDPTVADHTSVMYQILKGDDHFGIDESGLWDLPLWACTTWVWGRGRHTPGSDAEGRLGWQ</sequence>
<proteinExistence type="predicted"/>
<feature type="non-terminal residue" evidence="2">
    <location>
        <position position="164"/>
    </location>
</feature>
<accession>A0AC55DB67</accession>
<protein>
    <submittedName>
        <fullName evidence="2">Cadherin-5-like</fullName>
    </submittedName>
</protein>
<evidence type="ECO:0000313" key="1">
    <source>
        <dbReference type="Proteomes" id="UP000694863"/>
    </source>
</evidence>
<dbReference type="Proteomes" id="UP000694863">
    <property type="component" value="Unplaced"/>
</dbReference>